<dbReference type="HOGENOM" id="CLU_000445_43_7_5"/>
<reference evidence="5" key="1">
    <citation type="journal article" date="2009" name="Appl. Environ. Microbiol.">
        <title>Complete genome sequence of the chemolithoautotrophic marine magnetotactic coccus strain MC-1.</title>
        <authorList>
            <person name="Schubbe S."/>
            <person name="Williams T.J."/>
            <person name="Xie G."/>
            <person name="Kiss H.E."/>
            <person name="Brettin T.S."/>
            <person name="Martinez D."/>
            <person name="Ross C.A."/>
            <person name="Schuler D."/>
            <person name="Cox B.L."/>
            <person name="Nealson K.H."/>
            <person name="Bazylinski D.A."/>
        </authorList>
    </citation>
    <scope>NUCLEOTIDE SEQUENCE [LARGE SCALE GENOMIC DNA]</scope>
    <source>
        <strain evidence="5">ATCC BAA-1437 / JCM 17883 / MC-1</strain>
    </source>
</reference>
<dbReference type="Gene3D" id="3.40.50.2300">
    <property type="match status" value="1"/>
</dbReference>
<dbReference type="PANTHER" id="PTHR43156:SF2">
    <property type="entry name" value="STAGE II SPORULATION PROTEIN E"/>
    <property type="match status" value="1"/>
</dbReference>
<gene>
    <name evidence="4" type="ordered locus">Mmc1_2528</name>
</gene>
<dbReference type="InterPro" id="IPR052016">
    <property type="entry name" value="Bact_Sigma-Reg"/>
</dbReference>
<dbReference type="AlphaFoldDB" id="A0LAN5"/>
<dbReference type="eggNOG" id="COG2208">
    <property type="taxonomic scope" value="Bacteria"/>
</dbReference>
<feature type="domain" description="Response regulatory" evidence="3">
    <location>
        <begin position="12"/>
        <end position="128"/>
    </location>
</feature>
<keyword evidence="1" id="KW-0378">Hydrolase</keyword>
<sequence>MPVQSEAEAKPVILVVDDVPQNLDVLKGGLADAYQVRLAVSGERALRAAQIEPLPDLILLDVMMPDIDGFEVCRQLKANPLTAEIPVLFVTAKSEMVDELHGLALGAVDYISKPISIPIVQARVRTQLALRRANCMLQRHTEQLLRERNVIERIIIKMRDADHLNQRHLRYVISPVEKTAGDMLLATLLPDGRQWVLLGDFTGHGLPAAIGGPLVAYIFHTMATQNGQAIACLEQLNEQLCQRLPREFFLAFTLVEVSPARDTAMLWIGGIPSVYHFAGALHSIDSTLLPLGIFADECFANPSARLSLQAGERLYVCTDGIVEASGKSDEMFGDARLAVFLKALCRGEQQPEDLMSLLDAYVGGREHTDDITLVEIEI</sequence>
<dbReference type="Gene3D" id="3.60.40.10">
    <property type="entry name" value="PPM-type phosphatase domain"/>
    <property type="match status" value="1"/>
</dbReference>
<dbReference type="InterPro" id="IPR011006">
    <property type="entry name" value="CheY-like_superfamily"/>
</dbReference>
<dbReference type="Pfam" id="PF07228">
    <property type="entry name" value="SpoIIE"/>
    <property type="match status" value="1"/>
</dbReference>
<dbReference type="InterPro" id="IPR036457">
    <property type="entry name" value="PPM-type-like_dom_sf"/>
</dbReference>
<dbReference type="CDD" id="cd19920">
    <property type="entry name" value="REC_PA4781-like"/>
    <property type="match status" value="1"/>
</dbReference>
<evidence type="ECO:0000256" key="1">
    <source>
        <dbReference type="ARBA" id="ARBA00022801"/>
    </source>
</evidence>
<dbReference type="PROSITE" id="PS50110">
    <property type="entry name" value="RESPONSE_REGULATORY"/>
    <property type="match status" value="1"/>
</dbReference>
<name>A0LAN5_MAGMM</name>
<evidence type="ECO:0000313" key="5">
    <source>
        <dbReference type="Proteomes" id="UP000002586"/>
    </source>
</evidence>
<dbReference type="Pfam" id="PF00072">
    <property type="entry name" value="Response_reg"/>
    <property type="match status" value="1"/>
</dbReference>
<dbReference type="SUPFAM" id="SSF52172">
    <property type="entry name" value="CheY-like"/>
    <property type="match status" value="1"/>
</dbReference>
<evidence type="ECO:0000313" key="4">
    <source>
        <dbReference type="EMBL" id="ABK45028.1"/>
    </source>
</evidence>
<dbReference type="Proteomes" id="UP000002586">
    <property type="component" value="Chromosome"/>
</dbReference>
<dbReference type="SMART" id="SM00448">
    <property type="entry name" value="REC"/>
    <property type="match status" value="1"/>
</dbReference>
<dbReference type="InterPro" id="IPR001789">
    <property type="entry name" value="Sig_transdc_resp-reg_receiver"/>
</dbReference>
<keyword evidence="2" id="KW-0597">Phosphoprotein</keyword>
<reference evidence="4 5" key="2">
    <citation type="journal article" date="2012" name="Int. J. Syst. Evol. Microbiol.">
        <title>Magnetococcus marinus gen. nov., sp. nov., a marine, magnetotactic bacterium that represents a novel lineage (Magnetococcaceae fam. nov.; Magnetococcales ord. nov.) at the base of the Alphaproteobacteria.</title>
        <authorList>
            <person name="Bazylinski D.A."/>
            <person name="Williams T.J."/>
            <person name="Lefevre C.T."/>
            <person name="Berg R.J."/>
            <person name="Zhang C.L."/>
            <person name="Bowser S.S."/>
            <person name="Dean A.J."/>
            <person name="Beveridge T.J."/>
        </authorList>
    </citation>
    <scope>NUCLEOTIDE SEQUENCE [LARGE SCALE GENOMIC DNA]</scope>
    <source>
        <strain evidence="5">ATCC BAA-1437 / JCM 17883 / MC-1</strain>
    </source>
</reference>
<proteinExistence type="predicted"/>
<evidence type="ECO:0000259" key="3">
    <source>
        <dbReference type="PROSITE" id="PS50110"/>
    </source>
</evidence>
<dbReference type="KEGG" id="mgm:Mmc1_2528"/>
<dbReference type="eggNOG" id="COG3437">
    <property type="taxonomic scope" value="Bacteria"/>
</dbReference>
<dbReference type="GO" id="GO:0016791">
    <property type="term" value="F:phosphatase activity"/>
    <property type="evidence" value="ECO:0007669"/>
    <property type="project" value="TreeGrafter"/>
</dbReference>
<accession>A0LAN5</accession>
<dbReference type="STRING" id="156889.Mmc1_2528"/>
<dbReference type="GO" id="GO:0000160">
    <property type="term" value="P:phosphorelay signal transduction system"/>
    <property type="evidence" value="ECO:0007669"/>
    <property type="project" value="InterPro"/>
</dbReference>
<organism evidence="4 5">
    <name type="scientific">Magnetococcus marinus (strain ATCC BAA-1437 / JCM 17883 / MC-1)</name>
    <dbReference type="NCBI Taxonomy" id="156889"/>
    <lineage>
        <taxon>Bacteria</taxon>
        <taxon>Pseudomonadati</taxon>
        <taxon>Pseudomonadota</taxon>
        <taxon>Magnetococcia</taxon>
        <taxon>Magnetococcales</taxon>
        <taxon>Magnetococcaceae</taxon>
        <taxon>Magnetococcus</taxon>
    </lineage>
</organism>
<feature type="modified residue" description="4-aspartylphosphate" evidence="2">
    <location>
        <position position="61"/>
    </location>
</feature>
<dbReference type="InterPro" id="IPR001932">
    <property type="entry name" value="PPM-type_phosphatase-like_dom"/>
</dbReference>
<dbReference type="PANTHER" id="PTHR43156">
    <property type="entry name" value="STAGE II SPORULATION PROTEIN E-RELATED"/>
    <property type="match status" value="1"/>
</dbReference>
<keyword evidence="5" id="KW-1185">Reference proteome</keyword>
<protein>
    <submittedName>
        <fullName evidence="4">Response regulator receiver protein</fullName>
    </submittedName>
</protein>
<dbReference type="EMBL" id="CP000471">
    <property type="protein sequence ID" value="ABK45028.1"/>
    <property type="molecule type" value="Genomic_DNA"/>
</dbReference>
<evidence type="ECO:0000256" key="2">
    <source>
        <dbReference type="PROSITE-ProRule" id="PRU00169"/>
    </source>
</evidence>
<dbReference type="SMART" id="SM00331">
    <property type="entry name" value="PP2C_SIG"/>
    <property type="match status" value="1"/>
</dbReference>